<dbReference type="InterPro" id="IPR050300">
    <property type="entry name" value="GDXG_lipolytic_enzyme"/>
</dbReference>
<dbReference type="EMBL" id="AJWJ01000046">
    <property type="protein sequence ID" value="KAF2076859.1"/>
    <property type="molecule type" value="Genomic_DNA"/>
</dbReference>
<dbReference type="GO" id="GO:0004061">
    <property type="term" value="F:arylformamidase activity"/>
    <property type="evidence" value="ECO:0007669"/>
    <property type="project" value="TreeGrafter"/>
</dbReference>
<evidence type="ECO:0000313" key="3">
    <source>
        <dbReference type="EMBL" id="KAF2076859.1"/>
    </source>
</evidence>
<dbReference type="Proteomes" id="UP000695562">
    <property type="component" value="Unassembled WGS sequence"/>
</dbReference>
<dbReference type="Pfam" id="PF20434">
    <property type="entry name" value="BD-FAE"/>
    <property type="match status" value="1"/>
</dbReference>
<dbReference type="PANTHER" id="PTHR48081">
    <property type="entry name" value="AB HYDROLASE SUPERFAMILY PROTEIN C4A8.06C"/>
    <property type="match status" value="1"/>
</dbReference>
<feature type="domain" description="BD-FAE-like" evidence="2">
    <location>
        <begin position="92"/>
        <end position="300"/>
    </location>
</feature>
<evidence type="ECO:0000259" key="2">
    <source>
        <dbReference type="Pfam" id="PF20434"/>
    </source>
</evidence>
<comment type="caution">
    <text evidence="3">The sequence shown here is derived from an EMBL/GenBank/DDBJ whole genome shotgun (WGS) entry which is preliminary data.</text>
</comment>
<dbReference type="SUPFAM" id="SSF53474">
    <property type="entry name" value="alpha/beta-Hydrolases"/>
    <property type="match status" value="1"/>
</dbReference>
<keyword evidence="1" id="KW-0378">Hydrolase</keyword>
<dbReference type="Gene3D" id="3.40.50.1820">
    <property type="entry name" value="alpha/beta hydrolase"/>
    <property type="match status" value="1"/>
</dbReference>
<gene>
    <name evidence="3" type="ORF">CYY_001826</name>
</gene>
<evidence type="ECO:0000256" key="1">
    <source>
        <dbReference type="ARBA" id="ARBA00022801"/>
    </source>
</evidence>
<dbReference type="InterPro" id="IPR049492">
    <property type="entry name" value="BD-FAE-like_dom"/>
</dbReference>
<proteinExistence type="predicted"/>
<dbReference type="InterPro" id="IPR029058">
    <property type="entry name" value="AB_hydrolase_fold"/>
</dbReference>
<keyword evidence="4" id="KW-1185">Reference proteome</keyword>
<reference evidence="3" key="1">
    <citation type="submission" date="2020-01" db="EMBL/GenBank/DDBJ databases">
        <title>Development of genomics and gene disruption for Polysphondylium violaceum indicates a role for the polyketide synthase stlB in stalk morphogenesis.</title>
        <authorList>
            <person name="Narita B."/>
            <person name="Kawabe Y."/>
            <person name="Kin K."/>
            <person name="Saito T."/>
            <person name="Gibbs R."/>
            <person name="Kuspa A."/>
            <person name="Muzny D."/>
            <person name="Queller D."/>
            <person name="Richards S."/>
            <person name="Strassman J."/>
            <person name="Sucgang R."/>
            <person name="Worley K."/>
            <person name="Schaap P."/>
        </authorList>
    </citation>
    <scope>NUCLEOTIDE SEQUENCE</scope>
    <source>
        <strain evidence="3">QSvi11</strain>
    </source>
</reference>
<protein>
    <recommendedName>
        <fullName evidence="2">BD-FAE-like domain-containing protein</fullName>
    </recommendedName>
</protein>
<dbReference type="PANTHER" id="PTHR48081:SF33">
    <property type="entry name" value="KYNURENINE FORMAMIDASE"/>
    <property type="match status" value="1"/>
</dbReference>
<accession>A0A8J4VA77</accession>
<name>A0A8J4VA77_9MYCE</name>
<dbReference type="OrthoDB" id="6495301at2759"/>
<sequence length="353" mass="40487">MMVEDIDHMSSDLLERYKRTVYSKWGKRLIFCQLILQEIVFWLSIIGKSIRSGLYYYITFNKKHLVKDIRYSDNKPRNVCDIYSPAAFDPNNNDGSKLYPVLLFVHGGSWAFGDKIQYILMGKVLAEAGIVCMVVNYTLYPKGLIDDMLVDLDNAVKYCYENIHLYGGDKHNIHLAGHSAGAHIITLFSCTRYLNNAIKSNKTNTSKDIVGSKVKSIVALSGPFEISDHFIHETTRGLEHLSPMRPCMKGPKYFDFYSPTCIFDKVEDKSIDCNQFPKLYLLHGGQDKTVPLSSSIKLHGVLSKKLDDKSNVIFKNYPPIQHIELMFNLMDYDHDFRKDLINICKNNDILLMK</sequence>
<dbReference type="AlphaFoldDB" id="A0A8J4VA77"/>
<evidence type="ECO:0000313" key="4">
    <source>
        <dbReference type="Proteomes" id="UP000695562"/>
    </source>
</evidence>
<organism evidence="3 4">
    <name type="scientific">Polysphondylium violaceum</name>
    <dbReference type="NCBI Taxonomy" id="133409"/>
    <lineage>
        <taxon>Eukaryota</taxon>
        <taxon>Amoebozoa</taxon>
        <taxon>Evosea</taxon>
        <taxon>Eumycetozoa</taxon>
        <taxon>Dictyostelia</taxon>
        <taxon>Dictyosteliales</taxon>
        <taxon>Dictyosteliaceae</taxon>
        <taxon>Polysphondylium</taxon>
    </lineage>
</organism>